<feature type="region of interest" description="Disordered" evidence="1">
    <location>
        <begin position="1"/>
        <end position="22"/>
    </location>
</feature>
<proteinExistence type="predicted"/>
<reference evidence="2" key="1">
    <citation type="journal article" date="2020" name="Stud. Mycol.">
        <title>101 Dothideomycetes genomes: a test case for predicting lifestyles and emergence of pathogens.</title>
        <authorList>
            <person name="Haridas S."/>
            <person name="Albert R."/>
            <person name="Binder M."/>
            <person name="Bloem J."/>
            <person name="Labutti K."/>
            <person name="Salamov A."/>
            <person name="Andreopoulos B."/>
            <person name="Baker S."/>
            <person name="Barry K."/>
            <person name="Bills G."/>
            <person name="Bluhm B."/>
            <person name="Cannon C."/>
            <person name="Castanera R."/>
            <person name="Culley D."/>
            <person name="Daum C."/>
            <person name="Ezra D."/>
            <person name="Gonzalez J."/>
            <person name="Henrissat B."/>
            <person name="Kuo A."/>
            <person name="Liang C."/>
            <person name="Lipzen A."/>
            <person name="Lutzoni F."/>
            <person name="Magnuson J."/>
            <person name="Mondo S."/>
            <person name="Nolan M."/>
            <person name="Ohm R."/>
            <person name="Pangilinan J."/>
            <person name="Park H.-J."/>
            <person name="Ramirez L."/>
            <person name="Alfaro M."/>
            <person name="Sun H."/>
            <person name="Tritt A."/>
            <person name="Yoshinaga Y."/>
            <person name="Zwiers L.-H."/>
            <person name="Turgeon B."/>
            <person name="Goodwin S."/>
            <person name="Spatafora J."/>
            <person name="Crous P."/>
            <person name="Grigoriev I."/>
        </authorList>
    </citation>
    <scope>NUCLEOTIDE SEQUENCE</scope>
    <source>
        <strain evidence="2">CBS 125425</strain>
    </source>
</reference>
<dbReference type="OrthoDB" id="4187949at2759"/>
<feature type="compositionally biased region" description="Low complexity" evidence="1">
    <location>
        <begin position="428"/>
        <end position="439"/>
    </location>
</feature>
<name>A0A9P4R467_9PLEO</name>
<dbReference type="Proteomes" id="UP000799444">
    <property type="component" value="Unassembled WGS sequence"/>
</dbReference>
<feature type="compositionally biased region" description="Polar residues" evidence="1">
    <location>
        <begin position="459"/>
        <end position="475"/>
    </location>
</feature>
<gene>
    <name evidence="2" type="ORF">EJ04DRAFT_27110</name>
</gene>
<feature type="region of interest" description="Disordered" evidence="1">
    <location>
        <begin position="427"/>
        <end position="501"/>
    </location>
</feature>
<protein>
    <submittedName>
        <fullName evidence="2">Uncharacterized protein</fullName>
    </submittedName>
</protein>
<evidence type="ECO:0000256" key="1">
    <source>
        <dbReference type="SAM" id="MobiDB-lite"/>
    </source>
</evidence>
<feature type="region of interest" description="Disordered" evidence="1">
    <location>
        <begin position="186"/>
        <end position="210"/>
    </location>
</feature>
<comment type="caution">
    <text evidence="2">The sequence shown here is derived from an EMBL/GenBank/DDBJ whole genome shotgun (WGS) entry which is preliminary data.</text>
</comment>
<dbReference type="EMBL" id="ML996107">
    <property type="protein sequence ID" value="KAF2738812.1"/>
    <property type="molecule type" value="Genomic_DNA"/>
</dbReference>
<feature type="compositionally biased region" description="Basic and acidic residues" evidence="1">
    <location>
        <begin position="486"/>
        <end position="496"/>
    </location>
</feature>
<feature type="compositionally biased region" description="Polar residues" evidence="1">
    <location>
        <begin position="1"/>
        <end position="20"/>
    </location>
</feature>
<sequence>MFANNTQQLVHLPGKSTSASEAPLPRGECGFILSESESGTGSRQRCSCRSFYPDSVVRSRCGCSHQAWHHETQPLSTVSTEEYIAVVEEVKRLKTEVRKFESLENDLKQSLFKERLAREEQYKIHRNLEARMYENMRLLKVHMDDKLEAVVDKTTDFHDQMKTLQERMMMVDEVTMSLEDRIDRVENGSGSLSSREATPGASTPRASLTPKVPPVPQIPLLLQNQHTFSQLPIRTDKKYPLSWTVRVIFVPRKAQRFAYDPDSAGYRRCATRKLQQNLEFPSQDSSCFANRIENTFKGIIRGRAWMPMSAHRPADEPFGRMALQLLPQEFTARDVWDYPFLEDHCIAHDKMQGDVLYITLQYEDVTWNDIRLLPSVLGADDSCWNHDDELDGAAKYKSLDSEIMTPSKLDVLADSALASRTTLERVPTSYSSERSSLRSFETEETDDEHRDKKPKLRSKQSMPNINGSGVSQQPIYLSGRSKRKMPVHEKKPREPLHFNVTNVAKWRPNLLHPHSSKGKETAESH</sequence>
<organism evidence="2 3">
    <name type="scientific">Polyplosphaeria fusca</name>
    <dbReference type="NCBI Taxonomy" id="682080"/>
    <lineage>
        <taxon>Eukaryota</taxon>
        <taxon>Fungi</taxon>
        <taxon>Dikarya</taxon>
        <taxon>Ascomycota</taxon>
        <taxon>Pezizomycotina</taxon>
        <taxon>Dothideomycetes</taxon>
        <taxon>Pleosporomycetidae</taxon>
        <taxon>Pleosporales</taxon>
        <taxon>Tetraplosphaeriaceae</taxon>
        <taxon>Polyplosphaeria</taxon>
    </lineage>
</organism>
<accession>A0A9P4R467</accession>
<evidence type="ECO:0000313" key="2">
    <source>
        <dbReference type="EMBL" id="KAF2738812.1"/>
    </source>
</evidence>
<evidence type="ECO:0000313" key="3">
    <source>
        <dbReference type="Proteomes" id="UP000799444"/>
    </source>
</evidence>
<keyword evidence="3" id="KW-1185">Reference proteome</keyword>
<dbReference type="AlphaFoldDB" id="A0A9P4R467"/>
<feature type="compositionally biased region" description="Polar residues" evidence="1">
    <location>
        <begin position="188"/>
        <end position="206"/>
    </location>
</feature>